<feature type="domain" description="Peptidase M14" evidence="16">
    <location>
        <begin position="177"/>
        <end position="470"/>
    </location>
</feature>
<dbReference type="InterPro" id="IPR000834">
    <property type="entry name" value="Peptidase_M14"/>
</dbReference>
<dbReference type="Proteomes" id="UP001487740">
    <property type="component" value="Unassembled WGS sequence"/>
</dbReference>
<keyword evidence="12" id="KW-1015">Disulfide bond</keyword>
<dbReference type="PROSITE" id="PS00132">
    <property type="entry name" value="CARBOXYPEPT_ZN_1"/>
    <property type="match status" value="1"/>
</dbReference>
<proteinExistence type="inferred from homology"/>
<evidence type="ECO:0000256" key="13">
    <source>
        <dbReference type="ARBA" id="ARBA00057299"/>
    </source>
</evidence>
<dbReference type="PRINTS" id="PR00765">
    <property type="entry name" value="CRBOXYPTASEA"/>
</dbReference>
<evidence type="ECO:0000313" key="18">
    <source>
        <dbReference type="Proteomes" id="UP001487740"/>
    </source>
</evidence>
<evidence type="ECO:0000256" key="1">
    <source>
        <dbReference type="ARBA" id="ARBA00001947"/>
    </source>
</evidence>
<keyword evidence="6" id="KW-0645">Protease</keyword>
<comment type="function">
    <text evidence="13">Involved in the digestion of the blood meal.</text>
</comment>
<name>A0AAW0UCX5_SCYPA</name>
<evidence type="ECO:0000259" key="16">
    <source>
        <dbReference type="PROSITE" id="PS52035"/>
    </source>
</evidence>
<dbReference type="SUPFAM" id="SSF54897">
    <property type="entry name" value="Protease propeptides/inhibitors"/>
    <property type="match status" value="1"/>
</dbReference>
<comment type="caution">
    <text evidence="17">The sequence shown here is derived from an EMBL/GenBank/DDBJ whole genome shotgun (WGS) entry which is preliminary data.</text>
</comment>
<keyword evidence="5" id="KW-0121">Carboxypeptidase</keyword>
<dbReference type="PANTHER" id="PTHR11705">
    <property type="entry name" value="PROTEASE FAMILY M14 CARBOXYPEPTIDASE A,B"/>
    <property type="match status" value="1"/>
</dbReference>
<keyword evidence="7" id="KW-0479">Metal-binding</keyword>
<dbReference type="FunFam" id="3.40.630.10:FF:000040">
    <property type="entry name" value="zinc carboxypeptidase"/>
    <property type="match status" value="1"/>
</dbReference>
<evidence type="ECO:0000256" key="6">
    <source>
        <dbReference type="ARBA" id="ARBA00022670"/>
    </source>
</evidence>
<comment type="similarity">
    <text evidence="3 14">Belongs to the peptidase M14 family.</text>
</comment>
<comment type="subcellular location">
    <subcellularLocation>
        <location evidence="2">Secreted</location>
    </subcellularLocation>
</comment>
<feature type="region of interest" description="Disordered" evidence="15">
    <location>
        <begin position="1"/>
        <end position="23"/>
    </location>
</feature>
<dbReference type="SMART" id="SM00631">
    <property type="entry name" value="Zn_pept"/>
    <property type="match status" value="1"/>
</dbReference>
<dbReference type="Pfam" id="PF02244">
    <property type="entry name" value="Propep_M14"/>
    <property type="match status" value="1"/>
</dbReference>
<sequence>MVTDAQSDVNELRSNGQTMRRGQCVARRGSEVVSQVSRCTMNTLLVLAAVLLATPARGQDLSGAKTLSVVPQTEAQLKELIKLFDAGQYDFWREPRDMGMSVDIMATASQVQELTAALERSGLKPQVKVDDVAQMVMRQNSGVYSRGARSLDWEDYHDSYTVSRQPTRLDGFTCHASSLPCPQINRWMAQLASDHPDLCTLETVGKSYEGRPMNLLTVGKGGADKPGIFIDGGIHAREWISPATVTFLVNQLVTNSSAHDDLLSSVNFYFMPVINPDGYDYSFTDDRLWRKTRSEPASPGGCSGADANRNWDFHWMEAGTSNDSCVDNYGGSAPFSEVEMQVVRDQLTRLRNTTKVYLTFHSYGQKWMYPWGYTAALPEDWQDLDRLARDAVGALKAVHGTRYQVGSSTRTIYAASGGSDDWAKGVAGIKYCYTVELRDLGTHYFTLPPSLIIPSGQETFAALKVIANFVKKTYSD</sequence>
<evidence type="ECO:0000256" key="8">
    <source>
        <dbReference type="ARBA" id="ARBA00022729"/>
    </source>
</evidence>
<dbReference type="SUPFAM" id="SSF53187">
    <property type="entry name" value="Zn-dependent exopeptidases"/>
    <property type="match status" value="1"/>
</dbReference>
<dbReference type="InterPro" id="IPR036990">
    <property type="entry name" value="M14A-like_propep"/>
</dbReference>
<keyword evidence="8" id="KW-0732">Signal</keyword>
<dbReference type="GO" id="GO:0004181">
    <property type="term" value="F:metallocarboxypeptidase activity"/>
    <property type="evidence" value="ECO:0007669"/>
    <property type="project" value="InterPro"/>
</dbReference>
<evidence type="ECO:0000256" key="11">
    <source>
        <dbReference type="ARBA" id="ARBA00023049"/>
    </source>
</evidence>
<dbReference type="GO" id="GO:0005615">
    <property type="term" value="C:extracellular space"/>
    <property type="evidence" value="ECO:0007669"/>
    <property type="project" value="TreeGrafter"/>
</dbReference>
<evidence type="ECO:0000256" key="15">
    <source>
        <dbReference type="SAM" id="MobiDB-lite"/>
    </source>
</evidence>
<protein>
    <recommendedName>
        <fullName evidence="16">Peptidase M14 domain-containing protein</fullName>
    </recommendedName>
</protein>
<evidence type="ECO:0000256" key="12">
    <source>
        <dbReference type="ARBA" id="ARBA00023157"/>
    </source>
</evidence>
<accession>A0AAW0UCX5</accession>
<dbReference type="PROSITE" id="PS52035">
    <property type="entry name" value="PEPTIDASE_M14"/>
    <property type="match status" value="1"/>
</dbReference>
<evidence type="ECO:0000256" key="2">
    <source>
        <dbReference type="ARBA" id="ARBA00004613"/>
    </source>
</evidence>
<comment type="cofactor">
    <cofactor evidence="1">
        <name>Zn(2+)</name>
        <dbReference type="ChEBI" id="CHEBI:29105"/>
    </cofactor>
</comment>
<dbReference type="GO" id="GO:0008270">
    <property type="term" value="F:zinc ion binding"/>
    <property type="evidence" value="ECO:0007669"/>
    <property type="project" value="InterPro"/>
</dbReference>
<dbReference type="Pfam" id="PF00246">
    <property type="entry name" value="Peptidase_M14"/>
    <property type="match status" value="1"/>
</dbReference>
<evidence type="ECO:0000256" key="7">
    <source>
        <dbReference type="ARBA" id="ARBA00022723"/>
    </source>
</evidence>
<reference evidence="17 18" key="1">
    <citation type="submission" date="2023-03" db="EMBL/GenBank/DDBJ databases">
        <title>High-quality genome of Scylla paramamosain provides insights in environmental adaptation.</title>
        <authorList>
            <person name="Zhang L."/>
        </authorList>
    </citation>
    <scope>NUCLEOTIDE SEQUENCE [LARGE SCALE GENOMIC DNA]</scope>
    <source>
        <strain evidence="17">LZ_2023a</strain>
        <tissue evidence="17">Muscle</tissue>
    </source>
</reference>
<keyword evidence="4" id="KW-0964">Secreted</keyword>
<evidence type="ECO:0000256" key="3">
    <source>
        <dbReference type="ARBA" id="ARBA00005988"/>
    </source>
</evidence>
<evidence type="ECO:0000256" key="10">
    <source>
        <dbReference type="ARBA" id="ARBA00022833"/>
    </source>
</evidence>
<dbReference type="GO" id="GO:0006508">
    <property type="term" value="P:proteolysis"/>
    <property type="evidence" value="ECO:0007669"/>
    <property type="project" value="UniProtKB-KW"/>
</dbReference>
<evidence type="ECO:0000256" key="5">
    <source>
        <dbReference type="ARBA" id="ARBA00022645"/>
    </source>
</evidence>
<dbReference type="CDD" id="cd03860">
    <property type="entry name" value="M14_CP_A-B_like"/>
    <property type="match status" value="1"/>
</dbReference>
<dbReference type="InterPro" id="IPR057246">
    <property type="entry name" value="CARBOXYPEPT_ZN_1"/>
</dbReference>
<keyword evidence="10" id="KW-0862">Zinc</keyword>
<keyword evidence="11" id="KW-0482">Metalloprotease</keyword>
<evidence type="ECO:0000256" key="14">
    <source>
        <dbReference type="PROSITE-ProRule" id="PRU01379"/>
    </source>
</evidence>
<dbReference type="InterPro" id="IPR003146">
    <property type="entry name" value="M14A_act_pep"/>
</dbReference>
<keyword evidence="9" id="KW-0378">Hydrolase</keyword>
<gene>
    <name evidence="17" type="ORF">O3P69_004878</name>
</gene>
<evidence type="ECO:0000256" key="9">
    <source>
        <dbReference type="ARBA" id="ARBA00022801"/>
    </source>
</evidence>
<dbReference type="PANTHER" id="PTHR11705:SF91">
    <property type="entry name" value="FI01817P-RELATED"/>
    <property type="match status" value="1"/>
</dbReference>
<evidence type="ECO:0000256" key="4">
    <source>
        <dbReference type="ARBA" id="ARBA00022525"/>
    </source>
</evidence>
<dbReference type="EMBL" id="JARAKH010000014">
    <property type="protein sequence ID" value="KAK8397434.1"/>
    <property type="molecule type" value="Genomic_DNA"/>
</dbReference>
<evidence type="ECO:0000313" key="17">
    <source>
        <dbReference type="EMBL" id="KAK8397434.1"/>
    </source>
</evidence>
<dbReference type="Gene3D" id="3.40.630.10">
    <property type="entry name" value="Zn peptidases"/>
    <property type="match status" value="1"/>
</dbReference>
<dbReference type="AlphaFoldDB" id="A0AAW0UCX5"/>
<feature type="compositionally biased region" description="Polar residues" evidence="15">
    <location>
        <begin position="1"/>
        <end position="20"/>
    </location>
</feature>
<organism evidence="17 18">
    <name type="scientific">Scylla paramamosain</name>
    <name type="common">Mud crab</name>
    <dbReference type="NCBI Taxonomy" id="85552"/>
    <lineage>
        <taxon>Eukaryota</taxon>
        <taxon>Metazoa</taxon>
        <taxon>Ecdysozoa</taxon>
        <taxon>Arthropoda</taxon>
        <taxon>Crustacea</taxon>
        <taxon>Multicrustacea</taxon>
        <taxon>Malacostraca</taxon>
        <taxon>Eumalacostraca</taxon>
        <taxon>Eucarida</taxon>
        <taxon>Decapoda</taxon>
        <taxon>Pleocyemata</taxon>
        <taxon>Brachyura</taxon>
        <taxon>Eubrachyura</taxon>
        <taxon>Portunoidea</taxon>
        <taxon>Portunidae</taxon>
        <taxon>Portuninae</taxon>
        <taxon>Scylla</taxon>
    </lineage>
</organism>
<feature type="active site" description="Proton donor/acceptor" evidence="14">
    <location>
        <position position="436"/>
    </location>
</feature>
<dbReference type="Gene3D" id="3.30.70.340">
    <property type="entry name" value="Metallocarboxypeptidase-like"/>
    <property type="match status" value="1"/>
</dbReference>
<keyword evidence="18" id="KW-1185">Reference proteome</keyword>